<dbReference type="RefSeq" id="XP_004991387.1">
    <property type="nucleotide sequence ID" value="XM_004991330.1"/>
</dbReference>
<evidence type="ECO:0000313" key="2">
    <source>
        <dbReference type="EMBL" id="EGD76473.1"/>
    </source>
</evidence>
<sequence>MGMGVVDKDEILRELMSVLEDGSSCNVNMTGVKKEEEEEESDATLFDSLSQGAVKEEWEWEKEEEEVCTELPQEHSAHEEERGRKKKKQRKTSKAKNLPAVRSNNKRALDARWDEEMLRHKDFNGVVKPYIERHLSKADRTHFMKARRRYLNRTYREKKLEREPSAAKAVRLQAEENGRLQQELDTQEQCLEDLRAKINALKEFMRQSDIPF</sequence>
<feature type="compositionally biased region" description="Basic residues" evidence="1">
    <location>
        <begin position="84"/>
        <end position="94"/>
    </location>
</feature>
<dbReference type="KEGG" id="sre:PTSG_07589"/>
<dbReference type="AlphaFoldDB" id="F2UH73"/>
<feature type="compositionally biased region" description="Acidic residues" evidence="1">
    <location>
        <begin position="58"/>
        <end position="68"/>
    </location>
</feature>
<proteinExistence type="predicted"/>
<dbReference type="InParanoid" id="F2UH73"/>
<dbReference type="Proteomes" id="UP000007799">
    <property type="component" value="Unassembled WGS sequence"/>
</dbReference>
<dbReference type="GeneID" id="16071947"/>
<name>F2UH73_SALR5</name>
<feature type="compositionally biased region" description="Basic and acidic residues" evidence="1">
    <location>
        <begin position="72"/>
        <end position="83"/>
    </location>
</feature>
<evidence type="ECO:0000313" key="3">
    <source>
        <dbReference type="Proteomes" id="UP000007799"/>
    </source>
</evidence>
<gene>
    <name evidence="2" type="ORF">PTSG_07589</name>
</gene>
<feature type="region of interest" description="Disordered" evidence="1">
    <location>
        <begin position="24"/>
        <end position="106"/>
    </location>
</feature>
<dbReference type="EMBL" id="GL832974">
    <property type="protein sequence ID" value="EGD76473.1"/>
    <property type="molecule type" value="Genomic_DNA"/>
</dbReference>
<organism evidence="3">
    <name type="scientific">Salpingoeca rosetta (strain ATCC 50818 / BSB-021)</name>
    <dbReference type="NCBI Taxonomy" id="946362"/>
    <lineage>
        <taxon>Eukaryota</taxon>
        <taxon>Choanoflagellata</taxon>
        <taxon>Craspedida</taxon>
        <taxon>Salpingoecidae</taxon>
        <taxon>Salpingoeca</taxon>
    </lineage>
</organism>
<protein>
    <submittedName>
        <fullName evidence="2">Uncharacterized protein</fullName>
    </submittedName>
</protein>
<evidence type="ECO:0000256" key="1">
    <source>
        <dbReference type="SAM" id="MobiDB-lite"/>
    </source>
</evidence>
<accession>F2UH73</accession>
<reference evidence="2" key="1">
    <citation type="submission" date="2009-08" db="EMBL/GenBank/DDBJ databases">
        <title>Annotation of Salpingoeca rosetta.</title>
        <authorList>
            <consortium name="The Broad Institute Genome Sequencing Platform"/>
            <person name="Russ C."/>
            <person name="Cuomo C."/>
            <person name="Burger G."/>
            <person name="Gray M.W."/>
            <person name="Holland P.W.H."/>
            <person name="King N."/>
            <person name="Lang F.B.F."/>
            <person name="Roger A.J."/>
            <person name="Ruiz-Trillo I."/>
            <person name="Young S.K."/>
            <person name="Zeng Q."/>
            <person name="Gargeya S."/>
            <person name="Alvarado L."/>
            <person name="Berlin A."/>
            <person name="Chapman S.B."/>
            <person name="Chen Z."/>
            <person name="Freedman E."/>
            <person name="Gellesch M."/>
            <person name="Goldberg J."/>
            <person name="Griggs A."/>
            <person name="Gujja S."/>
            <person name="Heilman E."/>
            <person name="Heiman D."/>
            <person name="Howarth C."/>
            <person name="Mehta T."/>
            <person name="Neiman D."/>
            <person name="Pearson M."/>
            <person name="Roberts A."/>
            <person name="Saif S."/>
            <person name="Shea T."/>
            <person name="Shenoy N."/>
            <person name="Sisk P."/>
            <person name="Stolte C."/>
            <person name="Sykes S."/>
            <person name="White J."/>
            <person name="Yandava C."/>
            <person name="Haas B."/>
            <person name="Nusbaum C."/>
            <person name="Birren B."/>
        </authorList>
    </citation>
    <scope>NUCLEOTIDE SEQUENCE [LARGE SCALE GENOMIC DNA]</scope>
    <source>
        <strain evidence="2">ATCC 50818</strain>
    </source>
</reference>
<keyword evidence="3" id="KW-1185">Reference proteome</keyword>